<dbReference type="SUPFAM" id="SSF51735">
    <property type="entry name" value="NAD(P)-binding Rossmann-fold domains"/>
    <property type="match status" value="2"/>
</dbReference>
<dbReference type="InterPro" id="IPR001227">
    <property type="entry name" value="Ac_transferase_dom_sf"/>
</dbReference>
<dbReference type="Gene3D" id="3.30.70.250">
    <property type="entry name" value="Malonyl-CoA ACP transacylase, ACP-binding"/>
    <property type="match status" value="1"/>
</dbReference>
<sequence>MSEVPQNSANLTAQQTSERVFKALREARSQLEAIEQARNEQIAIIGMAGRFPGADNLEEFWTLLDQGKSGIRMLSDEELLAAGVPETTFTQSNYVRAYASFSDPTAFDAQFFGYSPREAALIDPQHRVFLECAWSALEDAGYDSHQYEGTIGVYGGAALNSYLINLYADPSVRASLDPVQAVVNNVLGLMPTRVSYHLDLKGPSCGIQTGCSTSLVAIHTACQSLLNRDCDIALAGGVTISSALPCGYTYQDESIASPDGRCYAFDKKGQGTVFGNGVGIVVLKRLQAALSEGDHIYAVIKGSAINNDGADKVGLIAPSISGQARVIQSALEKAGIDPSTLSYVEGHGTGTPLGDPIEVAALTTAFKSQASKTTSQKTTAQKTTAQKGTEKNIAKATDLQTCRIGSVKTNLGHLDAAAGAAGLIKTALALKHKVLPASLNYTQPNPKIDFKTGPFVVNQQRTEWANQTHNSASRHTGHLPHLPRRAGVSSFGMGGTNAHAILEEAPERCGSPDSRPWQLLMLSAKTPTALVASTQNLITYLKQHLDQPLADIAYTLQIGRRPWPYRRFCLCQTVEDALSQLSQQQKDSVQDIASTSTAEKSIVFMFSGQGSQHRDMARGLYETEPTFQKAIDQCADILQEQGIDLQKILYLAGEADEPPNLRDTAQAQIALFTVEYALAMLWMSWGVQPKALIGHSIGEYVAACIAGVFSLTDALYLVAQRGQLMQGCQPGSMLSVVAAAETIQTYLPANAEIAVINSSKNCVVSGPTPVIESLQKQLEEKSISCRLLVTSHAFHSAMMEPALDDFSKAFQKVTLLTPQVNFISNVTGTWISDADATDPNYWVRHLRSTVRFSQGITEVFTLPNLILLEVGPSHTLTRLAQQQLSQHDLSHVQVIQSLPHPKEAKSDTATLMTTLGKLWLGGIPIDWAKFYAGRNRHRLSLPTYPFERKSYWVTLRAEQESGEAERTELENLSKSTTAKSSAKVKAADMADWFYLPSWKRLPLTATTTAITTAITTMQSDRTAHHGWLVFADENLRSQLQDHFSQAFSQAFSKKEAVPTILWVSPAAIFSDTDEQYTIRPQSLADYEQLIESLRDRQQVPTHIIYGWSATNNVSSTGLPKTDDFQSLLYFTQSWAKTIDLAQSVSTISVITTEVQEVTGADLLNPSKAKLLGLSQVIAQEYPGLPCRLIDIELAASKVKIEASAIASLCRELTTPYRPSQRQVAYRQGHRWVKTYEALPLAAQTPDMLERDRTYLIAGDFIEGLGRVYAQRLVKELNANLILLGRADLPPAIDWEKWLLTHSPHHEVSQLIRQLQTLGQVGERFLWFSGHLEDADWVDSCVQQGIEKFGNIKGVFHAGVMGDRASCPIFQLSKDECDRIWAPKVQGIQSLQKVLAQHPVDFYLIQSSLSSIVGGVGFGAYAAANTYLDTLAAQQTNFKTRWLSLNWDACHLAENLSERASERISEQTSELMALSLSADDVWHTTQRALAQVGISQLIISPRSLQARLEDAFTASTRFSDLVSNADMKPYEVPNRENEESTAHIRSALNTAYVAPRNAIEKRVSQAMGDLLGIASVGIYDNFFELGGHSLLAIQAVTQLRKEFNVDLPMRAFLFESPTVAGIAQVIQENIAHNGIHNGIHNGVHNGIHNGVQQEPVTLSAQTQSTLENLLDQIESMTPEEVEK</sequence>
<dbReference type="InterPro" id="IPR020841">
    <property type="entry name" value="PKS_Beta-ketoAc_synthase_dom"/>
</dbReference>
<dbReference type="EMBL" id="LJZR01000005">
    <property type="protein sequence ID" value="KPQ36571.1"/>
    <property type="molecule type" value="Genomic_DNA"/>
</dbReference>
<dbReference type="InterPro" id="IPR014031">
    <property type="entry name" value="Ketoacyl_synth_C"/>
</dbReference>
<evidence type="ECO:0000313" key="9">
    <source>
        <dbReference type="Proteomes" id="UP000050465"/>
    </source>
</evidence>
<evidence type="ECO:0000256" key="2">
    <source>
        <dbReference type="ARBA" id="ARBA00022450"/>
    </source>
</evidence>
<dbReference type="InterPro" id="IPR014043">
    <property type="entry name" value="Acyl_transferase_dom"/>
</dbReference>
<dbReference type="Gene3D" id="3.40.50.720">
    <property type="entry name" value="NAD(P)-binding Rossmann-like Domain"/>
    <property type="match status" value="1"/>
</dbReference>
<name>A0A0P8DII8_9CYAN</name>
<feature type="coiled-coil region" evidence="5">
    <location>
        <begin position="17"/>
        <end position="44"/>
    </location>
</feature>
<dbReference type="InterPro" id="IPR013968">
    <property type="entry name" value="PKS_KR"/>
</dbReference>
<dbReference type="InterPro" id="IPR014030">
    <property type="entry name" value="Ketoacyl_synth_N"/>
</dbReference>
<keyword evidence="5" id="KW-0175">Coiled coil</keyword>
<evidence type="ECO:0000259" key="6">
    <source>
        <dbReference type="PROSITE" id="PS50075"/>
    </source>
</evidence>
<dbReference type="InterPro" id="IPR009081">
    <property type="entry name" value="PP-bd_ACP"/>
</dbReference>
<dbReference type="Pfam" id="PF22621">
    <property type="entry name" value="CurL-like_PKS_C"/>
    <property type="match status" value="1"/>
</dbReference>
<dbReference type="Pfam" id="PF00550">
    <property type="entry name" value="PP-binding"/>
    <property type="match status" value="1"/>
</dbReference>
<feature type="domain" description="Carrier" evidence="6">
    <location>
        <begin position="1553"/>
        <end position="1629"/>
    </location>
</feature>
<dbReference type="SMART" id="SM00822">
    <property type="entry name" value="PKS_KR"/>
    <property type="match status" value="1"/>
</dbReference>
<dbReference type="PATRIC" id="fig|1666911.3.peg.3250"/>
<dbReference type="CDD" id="cd08953">
    <property type="entry name" value="KR_2_SDR_x"/>
    <property type="match status" value="1"/>
</dbReference>
<organism evidence="8 9">
    <name type="scientific">Phormidesmis priestleyi Ana</name>
    <dbReference type="NCBI Taxonomy" id="1666911"/>
    <lineage>
        <taxon>Bacteria</taxon>
        <taxon>Bacillati</taxon>
        <taxon>Cyanobacteriota</taxon>
        <taxon>Cyanophyceae</taxon>
        <taxon>Leptolyngbyales</taxon>
        <taxon>Leptolyngbyaceae</taxon>
        <taxon>Phormidesmis</taxon>
    </lineage>
</organism>
<dbReference type="InterPro" id="IPR016035">
    <property type="entry name" value="Acyl_Trfase/lysoPLipase"/>
</dbReference>
<dbReference type="InterPro" id="IPR006162">
    <property type="entry name" value="Ppantetheine_attach_site"/>
</dbReference>
<dbReference type="SMART" id="SM00825">
    <property type="entry name" value="PKS_KS"/>
    <property type="match status" value="1"/>
</dbReference>
<comment type="cofactor">
    <cofactor evidence="1">
        <name>pantetheine 4'-phosphate</name>
        <dbReference type="ChEBI" id="CHEBI:47942"/>
    </cofactor>
</comment>
<evidence type="ECO:0000256" key="5">
    <source>
        <dbReference type="SAM" id="Coils"/>
    </source>
</evidence>
<dbReference type="PROSITE" id="PS00012">
    <property type="entry name" value="PHOSPHOPANTETHEINE"/>
    <property type="match status" value="1"/>
</dbReference>
<keyword evidence="4" id="KW-0808">Transferase</keyword>
<dbReference type="PANTHER" id="PTHR43775:SF51">
    <property type="entry name" value="INACTIVE PHENOLPHTHIOCEROL SYNTHESIS POLYKETIDE SYNTHASE TYPE I PKS1-RELATED"/>
    <property type="match status" value="1"/>
</dbReference>
<dbReference type="Pfam" id="PF08659">
    <property type="entry name" value="KR"/>
    <property type="match status" value="1"/>
</dbReference>
<dbReference type="InterPro" id="IPR050091">
    <property type="entry name" value="PKS_NRPS_Biosynth_Enz"/>
</dbReference>
<dbReference type="CDD" id="cd00833">
    <property type="entry name" value="PKS"/>
    <property type="match status" value="1"/>
</dbReference>
<gene>
    <name evidence="8" type="ORF">HLUCCA11_05245</name>
</gene>
<dbReference type="FunFam" id="1.10.1200.10:FF:000005">
    <property type="entry name" value="Nonribosomal peptide synthetase 1"/>
    <property type="match status" value="1"/>
</dbReference>
<feature type="domain" description="Ketosynthase family 3 (KS3)" evidence="7">
    <location>
        <begin position="39"/>
        <end position="504"/>
    </location>
</feature>
<dbReference type="PROSITE" id="PS52004">
    <property type="entry name" value="KS3_2"/>
    <property type="match status" value="1"/>
</dbReference>
<evidence type="ECO:0000256" key="3">
    <source>
        <dbReference type="ARBA" id="ARBA00022553"/>
    </source>
</evidence>
<dbReference type="GO" id="GO:0006633">
    <property type="term" value="P:fatty acid biosynthetic process"/>
    <property type="evidence" value="ECO:0007669"/>
    <property type="project" value="InterPro"/>
</dbReference>
<dbReference type="Gene3D" id="3.30.70.3290">
    <property type="match status" value="1"/>
</dbReference>
<dbReference type="InterPro" id="IPR018201">
    <property type="entry name" value="Ketoacyl_synth_AS"/>
</dbReference>
<dbReference type="InterPro" id="IPR049490">
    <property type="entry name" value="C883_1060-like_KR_N"/>
</dbReference>
<dbReference type="InterPro" id="IPR036291">
    <property type="entry name" value="NAD(P)-bd_dom_sf"/>
</dbReference>
<evidence type="ECO:0000259" key="7">
    <source>
        <dbReference type="PROSITE" id="PS52004"/>
    </source>
</evidence>
<dbReference type="Pfam" id="PF02801">
    <property type="entry name" value="Ketoacyl-synt_C"/>
    <property type="match status" value="2"/>
</dbReference>
<comment type="caution">
    <text evidence="8">The sequence shown here is derived from an EMBL/GenBank/DDBJ whole genome shotgun (WGS) entry which is preliminary data.</text>
</comment>
<dbReference type="Pfam" id="PF00109">
    <property type="entry name" value="ketoacyl-synt"/>
    <property type="match status" value="1"/>
</dbReference>
<dbReference type="Gene3D" id="3.40.366.10">
    <property type="entry name" value="Malonyl-Coenzyme A Acyl Carrier Protein, domain 2"/>
    <property type="match status" value="1"/>
</dbReference>
<dbReference type="InterPro" id="IPR036736">
    <property type="entry name" value="ACP-like_sf"/>
</dbReference>
<dbReference type="GO" id="GO:0004315">
    <property type="term" value="F:3-oxoacyl-[acyl-carrier-protein] synthase activity"/>
    <property type="evidence" value="ECO:0007669"/>
    <property type="project" value="InterPro"/>
</dbReference>
<accession>A0A0P8DII8</accession>
<dbReference type="InterPro" id="IPR016036">
    <property type="entry name" value="Malonyl_transacylase_ACP-bd"/>
</dbReference>
<dbReference type="STRING" id="1666911.HLUCCA11_05245"/>
<keyword evidence="3" id="KW-0597">Phosphoprotein</keyword>
<dbReference type="SUPFAM" id="SSF47336">
    <property type="entry name" value="ACP-like"/>
    <property type="match status" value="1"/>
</dbReference>
<dbReference type="SUPFAM" id="SSF52151">
    <property type="entry name" value="FabD/lysophospholipase-like"/>
    <property type="match status" value="1"/>
</dbReference>
<dbReference type="Gene3D" id="3.40.47.10">
    <property type="match status" value="1"/>
</dbReference>
<dbReference type="GO" id="GO:0004312">
    <property type="term" value="F:fatty acid synthase activity"/>
    <property type="evidence" value="ECO:0007669"/>
    <property type="project" value="TreeGrafter"/>
</dbReference>
<dbReference type="SUPFAM" id="SSF53901">
    <property type="entry name" value="Thiolase-like"/>
    <property type="match status" value="1"/>
</dbReference>
<reference evidence="8 9" key="1">
    <citation type="submission" date="2015-09" db="EMBL/GenBank/DDBJ databases">
        <title>Identification and resolution of microdiversity through metagenomic sequencing of parallel consortia.</title>
        <authorList>
            <person name="Nelson W.C."/>
            <person name="Romine M.F."/>
            <person name="Lindemann S.R."/>
        </authorList>
    </citation>
    <scope>NUCLEOTIDE SEQUENCE [LARGE SCALE GENOMIC DNA]</scope>
    <source>
        <strain evidence="8">Ana</strain>
    </source>
</reference>
<dbReference type="SMART" id="SM00827">
    <property type="entry name" value="PKS_AT"/>
    <property type="match status" value="1"/>
</dbReference>
<dbReference type="Pfam" id="PF00698">
    <property type="entry name" value="Acyl_transf_1"/>
    <property type="match status" value="1"/>
</dbReference>
<dbReference type="Gene3D" id="1.10.1200.10">
    <property type="entry name" value="ACP-like"/>
    <property type="match status" value="1"/>
</dbReference>
<evidence type="ECO:0000256" key="1">
    <source>
        <dbReference type="ARBA" id="ARBA00001957"/>
    </source>
</evidence>
<dbReference type="PROSITE" id="PS50075">
    <property type="entry name" value="CARRIER"/>
    <property type="match status" value="1"/>
</dbReference>
<dbReference type="InterPro" id="IPR057326">
    <property type="entry name" value="KR_dom"/>
</dbReference>
<evidence type="ECO:0000256" key="4">
    <source>
        <dbReference type="ARBA" id="ARBA00022679"/>
    </source>
</evidence>
<proteinExistence type="predicted"/>
<dbReference type="SUPFAM" id="SSF55048">
    <property type="entry name" value="Probable ACP-binding domain of malonyl-CoA ACP transacylase"/>
    <property type="match status" value="1"/>
</dbReference>
<keyword evidence="2" id="KW-0596">Phosphopantetheine</keyword>
<dbReference type="InterPro" id="IPR016039">
    <property type="entry name" value="Thiolase-like"/>
</dbReference>
<protein>
    <submittedName>
        <fullName evidence="8">Polyketide synthase module</fullName>
    </submittedName>
</protein>
<dbReference type="Proteomes" id="UP000050465">
    <property type="component" value="Unassembled WGS sequence"/>
</dbReference>
<dbReference type="PROSITE" id="PS00606">
    <property type="entry name" value="KS3_1"/>
    <property type="match status" value="1"/>
</dbReference>
<dbReference type="Pfam" id="PF21394">
    <property type="entry name" value="Beta-ketacyl_N"/>
    <property type="match status" value="1"/>
</dbReference>
<dbReference type="PANTHER" id="PTHR43775">
    <property type="entry name" value="FATTY ACID SYNTHASE"/>
    <property type="match status" value="1"/>
</dbReference>
<evidence type="ECO:0000313" key="8">
    <source>
        <dbReference type="EMBL" id="KPQ36571.1"/>
    </source>
</evidence>